<dbReference type="InterPro" id="IPR036390">
    <property type="entry name" value="WH_DNA-bd_sf"/>
</dbReference>
<organism evidence="2 3">
    <name type="scientific">Ignisphaera aggregans (strain DSM 17230 / JCM 13409 / AQ1.S1)</name>
    <dbReference type="NCBI Taxonomy" id="583356"/>
    <lineage>
        <taxon>Archaea</taxon>
        <taxon>Thermoproteota</taxon>
        <taxon>Thermoprotei</taxon>
        <taxon>Desulfurococcales</taxon>
        <taxon>Desulfurococcaceae</taxon>
        <taxon>Ignisphaera</taxon>
    </lineage>
</organism>
<dbReference type="PANTHER" id="PTHR37318">
    <property type="entry name" value="BSL7504 PROTEIN"/>
    <property type="match status" value="1"/>
</dbReference>
<sequence>MVFEKIIEVLKKRGFKSSVRLAIMIYLLAKRRTYFSDIVEDLDMTPGNLWSHIEKLERDGLVEVRHIIDGRPRVVVIITEKGIEETIELLKMLFEVAREILKES</sequence>
<proteinExistence type="predicted"/>
<keyword evidence="3" id="KW-1185">Reference proteome</keyword>
<dbReference type="Gene3D" id="1.10.10.10">
    <property type="entry name" value="Winged helix-like DNA-binding domain superfamily/Winged helix DNA-binding domain"/>
    <property type="match status" value="1"/>
</dbReference>
<dbReference type="PANTHER" id="PTHR37318:SF1">
    <property type="entry name" value="BSL7504 PROTEIN"/>
    <property type="match status" value="1"/>
</dbReference>
<evidence type="ECO:0000313" key="3">
    <source>
        <dbReference type="Proteomes" id="UP000001304"/>
    </source>
</evidence>
<dbReference type="InterPro" id="IPR011991">
    <property type="entry name" value="ArsR-like_HTH"/>
</dbReference>
<dbReference type="EMBL" id="CP002098">
    <property type="protein sequence ID" value="ADM27619.1"/>
    <property type="molecule type" value="Genomic_DNA"/>
</dbReference>
<reference evidence="2 3" key="1">
    <citation type="journal article" date="2010" name="Stand. Genomic Sci.">
        <title>Complete genome sequence of Ignisphaera aggregans type strain (AQ1.S1).</title>
        <authorList>
            <person name="Goker M."/>
            <person name="Held B."/>
            <person name="Lapidus A."/>
            <person name="Nolan M."/>
            <person name="Spring S."/>
            <person name="Yasawong M."/>
            <person name="Lucas S."/>
            <person name="Glavina Del Rio T."/>
            <person name="Tice H."/>
            <person name="Cheng J.F."/>
            <person name="Goodwin L."/>
            <person name="Tapia R."/>
            <person name="Pitluck S."/>
            <person name="Liolios K."/>
            <person name="Ivanova N."/>
            <person name="Mavromatis K."/>
            <person name="Mikhailova N."/>
            <person name="Pati A."/>
            <person name="Chen A."/>
            <person name="Palaniappan K."/>
            <person name="Brambilla E."/>
            <person name="Land M."/>
            <person name="Hauser L."/>
            <person name="Chang Y.J."/>
            <person name="Jeffries C.D."/>
            <person name="Brettin T."/>
            <person name="Detter J.C."/>
            <person name="Han C."/>
            <person name="Rohde M."/>
            <person name="Sikorski J."/>
            <person name="Woyke T."/>
            <person name="Bristow J."/>
            <person name="Eisen J.A."/>
            <person name="Markowitz V."/>
            <person name="Hugenholtz P."/>
            <person name="Kyrpides N.C."/>
            <person name="Klenk H.P."/>
        </authorList>
    </citation>
    <scope>NUCLEOTIDE SEQUENCE [LARGE SCALE GENOMIC DNA]</scope>
    <source>
        <strain evidence="3">DSM 17230 / JCM 13409 / AQ1.S1</strain>
    </source>
</reference>
<dbReference type="KEGG" id="iag:Igag_0793"/>
<dbReference type="Proteomes" id="UP000001304">
    <property type="component" value="Chromosome"/>
</dbReference>
<dbReference type="Pfam" id="PF13601">
    <property type="entry name" value="HTH_34"/>
    <property type="match status" value="1"/>
</dbReference>
<gene>
    <name evidence="2" type="ordered locus">Igag_0793</name>
</gene>
<dbReference type="BioCyc" id="IAGG583356:GHAH-785-MONOMER"/>
<dbReference type="AlphaFoldDB" id="E0STK3"/>
<dbReference type="HOGENOM" id="CLU_142189_1_1_2"/>
<name>E0STK3_IGNAA</name>
<dbReference type="CDD" id="cd00090">
    <property type="entry name" value="HTH_ARSR"/>
    <property type="match status" value="1"/>
</dbReference>
<accession>E0STK3</accession>
<dbReference type="STRING" id="583356.Igag_0793"/>
<feature type="domain" description="Winged helix DNA-binding" evidence="1">
    <location>
        <begin position="19"/>
        <end position="93"/>
    </location>
</feature>
<protein>
    <submittedName>
        <fullName evidence="2">Transcriptional regulator, MarR family</fullName>
    </submittedName>
</protein>
<evidence type="ECO:0000313" key="2">
    <source>
        <dbReference type="EMBL" id="ADM27619.1"/>
    </source>
</evidence>
<evidence type="ECO:0000259" key="1">
    <source>
        <dbReference type="Pfam" id="PF13601"/>
    </source>
</evidence>
<dbReference type="InterPro" id="IPR036388">
    <property type="entry name" value="WH-like_DNA-bd_sf"/>
</dbReference>
<dbReference type="SUPFAM" id="SSF46785">
    <property type="entry name" value="Winged helix' DNA-binding domain"/>
    <property type="match status" value="1"/>
</dbReference>
<dbReference type="InterPro" id="IPR027395">
    <property type="entry name" value="WH_DNA-bd_dom"/>
</dbReference>